<dbReference type="AlphaFoldDB" id="A0A2A5T0R3"/>
<evidence type="ECO:0000313" key="1">
    <source>
        <dbReference type="EMBL" id="PCS21753.1"/>
    </source>
</evidence>
<name>A0A2A5T0R3_9GAMM</name>
<dbReference type="Proteomes" id="UP000219020">
    <property type="component" value="Unassembled WGS sequence"/>
</dbReference>
<keyword evidence="2" id="KW-1185">Reference proteome</keyword>
<proteinExistence type="predicted"/>
<reference evidence="2" key="1">
    <citation type="submission" date="2017-04" db="EMBL/GenBank/DDBJ databases">
        <title>Genome evolution of the luminous symbionts of deep sea anglerfish.</title>
        <authorList>
            <person name="Hendry T.A."/>
        </authorList>
    </citation>
    <scope>NUCLEOTIDE SEQUENCE [LARGE SCALE GENOMIC DNA]</scope>
</reference>
<gene>
    <name evidence="1" type="ORF">BTN49_2765</name>
</gene>
<comment type="caution">
    <text evidence="1">The sequence shown here is derived from an EMBL/GenBank/DDBJ whole genome shotgun (WGS) entry which is preliminary data.</text>
</comment>
<evidence type="ECO:0000313" key="2">
    <source>
        <dbReference type="Proteomes" id="UP000219020"/>
    </source>
</evidence>
<sequence length="37" mass="4595">MNRLLKLQTLIPILTSNLHKRFLIKPRYLDTRFLWLK</sequence>
<organism evidence="1 2">
    <name type="scientific">Candidatus Enterovibrio escicola</name>
    <dbReference type="NCBI Taxonomy" id="1927127"/>
    <lineage>
        <taxon>Bacteria</taxon>
        <taxon>Pseudomonadati</taxon>
        <taxon>Pseudomonadota</taxon>
        <taxon>Gammaproteobacteria</taxon>
        <taxon>Vibrionales</taxon>
        <taxon>Vibrionaceae</taxon>
        <taxon>Enterovibrio</taxon>
    </lineage>
</organism>
<protein>
    <submittedName>
        <fullName evidence="1">Uncharacterized protein</fullName>
    </submittedName>
</protein>
<accession>A0A2A5T0R3</accession>
<dbReference type="EMBL" id="NBYY01000031">
    <property type="protein sequence ID" value="PCS21753.1"/>
    <property type="molecule type" value="Genomic_DNA"/>
</dbReference>